<dbReference type="OrthoDB" id="9805576at2"/>
<dbReference type="InterPro" id="IPR005929">
    <property type="entry name" value="Ribulokinase"/>
</dbReference>
<dbReference type="SUPFAM" id="SSF53067">
    <property type="entry name" value="Actin-like ATPase domain"/>
    <property type="match status" value="2"/>
</dbReference>
<accession>A0A2V1K435</accession>
<evidence type="ECO:0000313" key="11">
    <source>
        <dbReference type="EMBL" id="PWF26013.1"/>
    </source>
</evidence>
<evidence type="ECO:0000313" key="12">
    <source>
        <dbReference type="Proteomes" id="UP000245283"/>
    </source>
</evidence>
<keyword evidence="6 8" id="KW-0119">Carbohydrate metabolism</keyword>
<keyword evidence="2" id="KW-0547">Nucleotide-binding</keyword>
<dbReference type="GO" id="GO:0005737">
    <property type="term" value="C:cytoplasm"/>
    <property type="evidence" value="ECO:0007669"/>
    <property type="project" value="TreeGrafter"/>
</dbReference>
<protein>
    <recommendedName>
        <fullName evidence="7 8">Ribulokinase</fullName>
        <ecNumber evidence="7 8">2.7.1.16</ecNumber>
    </recommendedName>
</protein>
<evidence type="ECO:0000259" key="10">
    <source>
        <dbReference type="Pfam" id="PF02782"/>
    </source>
</evidence>
<dbReference type="InterPro" id="IPR000577">
    <property type="entry name" value="Carb_kinase_FGGY"/>
</dbReference>
<dbReference type="AlphaFoldDB" id="A0A2V1K435"/>
<evidence type="ECO:0000256" key="7">
    <source>
        <dbReference type="NCBIfam" id="TIGR01234"/>
    </source>
</evidence>
<comment type="catalytic activity">
    <reaction evidence="8">
        <text>L-ribulose + ATP = L-ribulose 5-phosphate + ADP + H(+)</text>
        <dbReference type="Rhea" id="RHEA:22072"/>
        <dbReference type="ChEBI" id="CHEBI:15378"/>
        <dbReference type="ChEBI" id="CHEBI:16880"/>
        <dbReference type="ChEBI" id="CHEBI:30616"/>
        <dbReference type="ChEBI" id="CHEBI:58226"/>
        <dbReference type="ChEBI" id="CHEBI:456216"/>
        <dbReference type="EC" id="2.7.1.16"/>
    </reaction>
</comment>
<dbReference type="NCBIfam" id="TIGR01234">
    <property type="entry name" value="L-ribulokinase"/>
    <property type="match status" value="1"/>
</dbReference>
<proteinExistence type="inferred from homology"/>
<dbReference type="Pfam" id="PF00370">
    <property type="entry name" value="FGGY_N"/>
    <property type="match status" value="1"/>
</dbReference>
<dbReference type="CDD" id="cd07781">
    <property type="entry name" value="ASKHA_NBD_FGGY_L-RBK"/>
    <property type="match status" value="1"/>
</dbReference>
<comment type="pathway">
    <text evidence="8">Carbohydrate degradation; L-arabinose degradation via L-ribulose; D-xylulose 5-phosphate from L-arabinose (bacterial route): step 2/3.</text>
</comment>
<dbReference type="UniPathway" id="UPA00145">
    <property type="reaction ID" value="UER00566"/>
</dbReference>
<keyword evidence="4" id="KW-0067">ATP-binding</keyword>
<comment type="caution">
    <text evidence="11">The sequence shown here is derived from an EMBL/GenBank/DDBJ whole genome shotgun (WGS) entry which is preliminary data.</text>
</comment>
<dbReference type="PIRSF" id="PIRSF000538">
    <property type="entry name" value="GlpK"/>
    <property type="match status" value="1"/>
</dbReference>
<dbReference type="EMBL" id="QETB01000004">
    <property type="protein sequence ID" value="PWF26013.1"/>
    <property type="molecule type" value="Genomic_DNA"/>
</dbReference>
<dbReference type="Gene3D" id="3.30.420.40">
    <property type="match status" value="2"/>
</dbReference>
<dbReference type="EC" id="2.7.1.16" evidence="7 8"/>
<evidence type="ECO:0000256" key="3">
    <source>
        <dbReference type="ARBA" id="ARBA00022777"/>
    </source>
</evidence>
<dbReference type="Proteomes" id="UP000245283">
    <property type="component" value="Unassembled WGS sequence"/>
</dbReference>
<dbReference type="NCBIfam" id="NF003154">
    <property type="entry name" value="PRK04123.1"/>
    <property type="match status" value="1"/>
</dbReference>
<dbReference type="Pfam" id="PF02782">
    <property type="entry name" value="FGGY_C"/>
    <property type="match status" value="1"/>
</dbReference>
<keyword evidence="5 8" id="KW-0054">Arabinose catabolism</keyword>
<evidence type="ECO:0000256" key="2">
    <source>
        <dbReference type="ARBA" id="ARBA00022741"/>
    </source>
</evidence>
<feature type="domain" description="Carbohydrate kinase FGGY N-terminal" evidence="9">
    <location>
        <begin position="6"/>
        <end position="277"/>
    </location>
</feature>
<dbReference type="GO" id="GO:0005524">
    <property type="term" value="F:ATP binding"/>
    <property type="evidence" value="ECO:0007669"/>
    <property type="project" value="UniProtKB-UniRule"/>
</dbReference>
<evidence type="ECO:0000256" key="5">
    <source>
        <dbReference type="ARBA" id="ARBA00022935"/>
    </source>
</evidence>
<organism evidence="11 12">
    <name type="scientific">Ancrocorticia populi</name>
    <dbReference type="NCBI Taxonomy" id="2175228"/>
    <lineage>
        <taxon>Bacteria</taxon>
        <taxon>Bacillati</taxon>
        <taxon>Actinomycetota</taxon>
        <taxon>Actinomycetes</taxon>
        <taxon>Actinomycetales</taxon>
        <taxon>Actinomycetaceae</taxon>
        <taxon>Ancrocorticia</taxon>
    </lineage>
</organism>
<dbReference type="RefSeq" id="WP_109093840.1">
    <property type="nucleotide sequence ID" value="NZ_CAMELQ010000025.1"/>
</dbReference>
<evidence type="ECO:0000256" key="4">
    <source>
        <dbReference type="ARBA" id="ARBA00022840"/>
    </source>
</evidence>
<evidence type="ECO:0000256" key="8">
    <source>
        <dbReference type="RuleBase" id="RU003455"/>
    </source>
</evidence>
<sequence length="562" mass="60997">MSDHKYLVGIDFGTLSGRAVVVDAADGKQMGTAVTEYRYAVMDRTLTAGDNQPLPPEFALQNPDDYLEVLATAVPGAVKDAGVDPADIVGIGVDATSATVFFTDKEGEPLCNKPDFKNNIHAYVKLWKHHGAQNQADRLVKVAEARREKWLGRYGGVLSSELLLPKALEVFEVAPEVYEATDEIVNLLDWLTWRMTGNLTYAEGDSGYKRMFQDGKYPSYEYLEAVKPGFGHVFDDKMSHEVLPLGGKVGELTEDMAKLMGLTAGTAVASGNIDAHVVVAGTNAVRPGQLTAIMGTSSCYVVNGKEYHDCPGTFGTVLGGAVDGLWGFEGGQTAVGDIFAWFIDNCVPAAFYEEADSRGVSIHELLAEKAAAQDVGQHGLVALDWHNGNRSILADAHLSGLIMGQTLTTTADEMYLALLEGTAFGARVIVDNFEDHGIAIDEIVAAGGLLKNKFYMQLFSDITRRPITVSLSEQSGALGSAVFAAVAAGIYSDVYAAAEAMANVEHHAYVPDEDRARKYDALYDIYKEMHDYFGRYNGQSPMHRLKDIKLQVFEEQRGYVAE</sequence>
<dbReference type="GO" id="GO:0019150">
    <property type="term" value="F:D-ribulokinase activity"/>
    <property type="evidence" value="ECO:0007669"/>
    <property type="project" value="TreeGrafter"/>
</dbReference>
<evidence type="ECO:0000259" key="9">
    <source>
        <dbReference type="Pfam" id="PF00370"/>
    </source>
</evidence>
<dbReference type="GO" id="GO:0019569">
    <property type="term" value="P:L-arabinose catabolic process to D-xylulose 5-phosphate"/>
    <property type="evidence" value="ECO:0007669"/>
    <property type="project" value="UniProtKB-UniPathway"/>
</dbReference>
<keyword evidence="1 8" id="KW-0808">Transferase</keyword>
<comment type="similarity">
    <text evidence="8">Belongs to the ribulokinase family.</text>
</comment>
<evidence type="ECO:0000256" key="1">
    <source>
        <dbReference type="ARBA" id="ARBA00022679"/>
    </source>
</evidence>
<dbReference type="InterPro" id="IPR043129">
    <property type="entry name" value="ATPase_NBD"/>
</dbReference>
<dbReference type="InterPro" id="IPR018485">
    <property type="entry name" value="FGGY_C"/>
</dbReference>
<gene>
    <name evidence="11" type="ORF">DD236_07890</name>
</gene>
<reference evidence="12" key="1">
    <citation type="submission" date="2018-05" db="EMBL/GenBank/DDBJ databases">
        <authorList>
            <person name="Li Y."/>
        </authorList>
    </citation>
    <scope>NUCLEOTIDE SEQUENCE [LARGE SCALE GENOMIC DNA]</scope>
    <source>
        <strain evidence="12">sk1b4</strain>
    </source>
</reference>
<keyword evidence="3 8" id="KW-0418">Kinase</keyword>
<dbReference type="InterPro" id="IPR018484">
    <property type="entry name" value="FGGY_N"/>
</dbReference>
<keyword evidence="12" id="KW-1185">Reference proteome</keyword>
<feature type="domain" description="Carbohydrate kinase FGGY C-terminal" evidence="10">
    <location>
        <begin position="291"/>
        <end position="488"/>
    </location>
</feature>
<name>A0A2V1K435_9ACTO</name>
<dbReference type="PANTHER" id="PTHR43435">
    <property type="entry name" value="RIBULOKINASE"/>
    <property type="match status" value="1"/>
</dbReference>
<evidence type="ECO:0000256" key="6">
    <source>
        <dbReference type="ARBA" id="ARBA00023277"/>
    </source>
</evidence>
<dbReference type="GO" id="GO:0008741">
    <property type="term" value="F:ribulokinase activity"/>
    <property type="evidence" value="ECO:0007669"/>
    <property type="project" value="UniProtKB-UniRule"/>
</dbReference>
<dbReference type="PANTHER" id="PTHR43435:SF4">
    <property type="entry name" value="FGGY CARBOHYDRATE KINASE DOMAIN-CONTAINING PROTEIN"/>
    <property type="match status" value="1"/>
</dbReference>